<keyword evidence="3" id="KW-1185">Reference proteome</keyword>
<dbReference type="InParanoid" id="F0XZF1"/>
<dbReference type="RefSeq" id="XP_009033970.1">
    <property type="nucleotide sequence ID" value="XM_009035722.1"/>
</dbReference>
<dbReference type="Pfam" id="PF05050">
    <property type="entry name" value="Methyltransf_21"/>
    <property type="match status" value="1"/>
</dbReference>
<dbReference type="InterPro" id="IPR029063">
    <property type="entry name" value="SAM-dependent_MTases_sf"/>
</dbReference>
<sequence>MGSARYALGPAMVALAIGSEYWNQYAIESLVEVCPMEVYLTRRDGTVATHGVDLTNATGVDALVADFEERYLAEEPRLAAELLEGMRTSFFDCAWAQWTGGRVDAPAARGSVGPFADGCVPFLTAFAENPGERTGAYRPLFSPHAQCAFPRQLFFHYNAGDTFWFEEDAGPWNMCNSVSWWLARFLGDWARHGGPPGLVLDVGANVGQEAVLAASFGHSVVAYEPFPDTLATAAFNAAANCVTGVTLRPFATSDGAGARCAAAADLRSTASHAGDGVFRDRVVASQRVLAGDASDGVCLNVTTLDAERAAGFVPRERAILLKIDNEGSEPATLRGARKLLEEAPPLVVILEWLPFHYDDGAAADLAADLGALGYTLYPLAPHDRSLRPPPYGYRAHDVLGEGLPLRRAGGSPLAPMDDRLWATMLDVLCVHRDLAAPGAGAALARDWGRAKGR</sequence>
<protein>
    <recommendedName>
        <fullName evidence="1">Methyltransferase FkbM domain-containing protein</fullName>
    </recommendedName>
</protein>
<dbReference type="GeneID" id="20223593"/>
<dbReference type="Gene3D" id="3.40.50.150">
    <property type="entry name" value="Vaccinia Virus protein VP39"/>
    <property type="match status" value="1"/>
</dbReference>
<organism evidence="3">
    <name type="scientific">Aureococcus anophagefferens</name>
    <name type="common">Harmful bloom alga</name>
    <dbReference type="NCBI Taxonomy" id="44056"/>
    <lineage>
        <taxon>Eukaryota</taxon>
        <taxon>Sar</taxon>
        <taxon>Stramenopiles</taxon>
        <taxon>Ochrophyta</taxon>
        <taxon>Pelagophyceae</taxon>
        <taxon>Pelagomonadales</taxon>
        <taxon>Pelagomonadaceae</taxon>
        <taxon>Aureococcus</taxon>
    </lineage>
</organism>
<dbReference type="PANTHER" id="PTHR34203">
    <property type="entry name" value="METHYLTRANSFERASE, FKBM FAMILY PROTEIN"/>
    <property type="match status" value="1"/>
</dbReference>
<dbReference type="InterPro" id="IPR052514">
    <property type="entry name" value="SAM-dependent_MTase"/>
</dbReference>
<gene>
    <name evidence="2" type="ORF">AURANDRAFT_61728</name>
</gene>
<evidence type="ECO:0000313" key="2">
    <source>
        <dbReference type="EMBL" id="EGB11622.1"/>
    </source>
</evidence>
<dbReference type="AlphaFoldDB" id="F0XZF1"/>
<dbReference type="InterPro" id="IPR006342">
    <property type="entry name" value="FkbM_mtfrase"/>
</dbReference>
<dbReference type="NCBIfam" id="TIGR01444">
    <property type="entry name" value="fkbM_fam"/>
    <property type="match status" value="1"/>
</dbReference>
<dbReference type="SUPFAM" id="SSF53335">
    <property type="entry name" value="S-adenosyl-L-methionine-dependent methyltransferases"/>
    <property type="match status" value="1"/>
</dbReference>
<proteinExistence type="predicted"/>
<evidence type="ECO:0000313" key="3">
    <source>
        <dbReference type="Proteomes" id="UP000002729"/>
    </source>
</evidence>
<dbReference type="EMBL" id="GL833122">
    <property type="protein sequence ID" value="EGB11622.1"/>
    <property type="molecule type" value="Genomic_DNA"/>
</dbReference>
<dbReference type="PANTHER" id="PTHR34203:SF15">
    <property type="entry name" value="SLL1173 PROTEIN"/>
    <property type="match status" value="1"/>
</dbReference>
<accession>F0XZF1</accession>
<dbReference type="Proteomes" id="UP000002729">
    <property type="component" value="Unassembled WGS sequence"/>
</dbReference>
<dbReference type="OrthoDB" id="411251at2759"/>
<dbReference type="KEGG" id="aaf:AURANDRAFT_61728"/>
<name>F0XZF1_AURAN</name>
<feature type="domain" description="Methyltransferase FkbM" evidence="1">
    <location>
        <begin position="201"/>
        <end position="361"/>
    </location>
</feature>
<reference evidence="2 3" key="1">
    <citation type="journal article" date="2011" name="Proc. Natl. Acad. Sci. U.S.A.">
        <title>Niche of harmful alga Aureococcus anophagefferens revealed through ecogenomics.</title>
        <authorList>
            <person name="Gobler C.J."/>
            <person name="Berry D.L."/>
            <person name="Dyhrman S.T."/>
            <person name="Wilhelm S.W."/>
            <person name="Salamov A."/>
            <person name="Lobanov A.V."/>
            <person name="Zhang Y."/>
            <person name="Collier J.L."/>
            <person name="Wurch L.L."/>
            <person name="Kustka A.B."/>
            <person name="Dill B.D."/>
            <person name="Shah M."/>
            <person name="VerBerkmoes N.C."/>
            <person name="Kuo A."/>
            <person name="Terry A."/>
            <person name="Pangilinan J."/>
            <person name="Lindquist E.A."/>
            <person name="Lucas S."/>
            <person name="Paulsen I.T."/>
            <person name="Hattenrath-Lehmann T.K."/>
            <person name="Talmage S.C."/>
            <person name="Walker E.A."/>
            <person name="Koch F."/>
            <person name="Burson A.M."/>
            <person name="Marcoval M.A."/>
            <person name="Tang Y.Z."/>
            <person name="Lecleir G.R."/>
            <person name="Coyne K.J."/>
            <person name="Berg G.M."/>
            <person name="Bertrand E.M."/>
            <person name="Saito M.A."/>
            <person name="Gladyshev V.N."/>
            <person name="Grigoriev I.V."/>
        </authorList>
    </citation>
    <scope>NUCLEOTIDE SEQUENCE [LARGE SCALE GENOMIC DNA]</scope>
    <source>
        <strain evidence="3">CCMP 1984</strain>
    </source>
</reference>
<evidence type="ECO:0000259" key="1">
    <source>
        <dbReference type="Pfam" id="PF05050"/>
    </source>
</evidence>